<feature type="transmembrane region" description="Helical" evidence="2">
    <location>
        <begin position="6"/>
        <end position="24"/>
    </location>
</feature>
<evidence type="ECO:0000256" key="1">
    <source>
        <dbReference type="SAM" id="MobiDB-lite"/>
    </source>
</evidence>
<sequence>MNVNIYLMMVFFPFLAIVVGYAVFNRTPKNGPTQNRGTEPSQDSTLVTGGIVSGRGGHSSAITIPRDPQEYAKAMMPSHAKKKENK</sequence>
<dbReference type="AlphaFoldDB" id="A0A3B0TEU0"/>
<feature type="region of interest" description="Disordered" evidence="1">
    <location>
        <begin position="28"/>
        <end position="63"/>
    </location>
</feature>
<reference evidence="3" key="1">
    <citation type="submission" date="2018-06" db="EMBL/GenBank/DDBJ databases">
        <authorList>
            <person name="Zhirakovskaya E."/>
        </authorList>
    </citation>
    <scope>NUCLEOTIDE SEQUENCE</scope>
</reference>
<feature type="compositionally biased region" description="Polar residues" evidence="1">
    <location>
        <begin position="28"/>
        <end position="47"/>
    </location>
</feature>
<keyword evidence="2" id="KW-0812">Transmembrane</keyword>
<evidence type="ECO:0000313" key="3">
    <source>
        <dbReference type="EMBL" id="VAW05486.1"/>
    </source>
</evidence>
<keyword evidence="2" id="KW-0472">Membrane</keyword>
<dbReference type="EMBL" id="UOEG01000298">
    <property type="protein sequence ID" value="VAW05486.1"/>
    <property type="molecule type" value="Genomic_DNA"/>
</dbReference>
<organism evidence="3">
    <name type="scientific">hydrothermal vent metagenome</name>
    <dbReference type="NCBI Taxonomy" id="652676"/>
    <lineage>
        <taxon>unclassified sequences</taxon>
        <taxon>metagenomes</taxon>
        <taxon>ecological metagenomes</taxon>
    </lineage>
</organism>
<proteinExistence type="predicted"/>
<evidence type="ECO:0000256" key="2">
    <source>
        <dbReference type="SAM" id="Phobius"/>
    </source>
</evidence>
<protein>
    <submittedName>
        <fullName evidence="3">Uncharacterized protein</fullName>
    </submittedName>
</protein>
<accession>A0A3B0TEU0</accession>
<gene>
    <name evidence="3" type="ORF">MNBD_ALPHA07-673</name>
</gene>
<name>A0A3B0TEU0_9ZZZZ</name>
<keyword evidence="2" id="KW-1133">Transmembrane helix</keyword>